<keyword evidence="3" id="KW-1185">Reference proteome</keyword>
<dbReference type="Proteomes" id="UP000632138">
    <property type="component" value="Unassembled WGS sequence"/>
</dbReference>
<organism evidence="2 3">
    <name type="scientific">Paractinoplanes ovalisporus</name>
    <dbReference type="NCBI Taxonomy" id="2810368"/>
    <lineage>
        <taxon>Bacteria</taxon>
        <taxon>Bacillati</taxon>
        <taxon>Actinomycetota</taxon>
        <taxon>Actinomycetes</taxon>
        <taxon>Micromonosporales</taxon>
        <taxon>Micromonosporaceae</taxon>
        <taxon>Paractinoplanes</taxon>
    </lineage>
</organism>
<evidence type="ECO:0000256" key="1">
    <source>
        <dbReference type="SAM" id="MobiDB-lite"/>
    </source>
</evidence>
<feature type="compositionally biased region" description="Basic and acidic residues" evidence="1">
    <location>
        <begin position="334"/>
        <end position="352"/>
    </location>
</feature>
<feature type="region of interest" description="Disordered" evidence="1">
    <location>
        <begin position="129"/>
        <end position="151"/>
    </location>
</feature>
<feature type="region of interest" description="Disordered" evidence="1">
    <location>
        <begin position="250"/>
        <end position="272"/>
    </location>
</feature>
<feature type="compositionally biased region" description="Basic residues" evidence="1">
    <location>
        <begin position="250"/>
        <end position="265"/>
    </location>
</feature>
<sequence length="376" mass="42061">MDAEPVRAPGHRFQVLGQHLDELVVDVAGHQEPADADLLPDLQRQVVRLDRARDLGLVLHDELAVDRQHILGQVLQRRRAVLGRQQRRLPGQEPPGPVHAELGDEDVLPGRQLQQPGERHRPLLPAFRGEERVQSRQSQVPYGMGTAPRGIGERGVVEGRVQPLPGRRADHDQLGHRGLDQPPRPLVGVAQLVDRAGRRGHVLVGVDQHREQLDEGGRGEPVGVAVREPRHDLAVRVVDGHRRQVAAAVARHRHPQRRVTGHHQRLAQPPRDQLEVDIDPDRAAHVPAVHQRQVLGEPRHVVEPERQVHQGQAERGLPAGERHRRGRHRKRPDHRAQRVERPVARPVGDRGRPPQMDGHASSSWPPHPGPEVDLSP</sequence>
<protein>
    <submittedName>
        <fullName evidence="2">Uncharacterized protein</fullName>
    </submittedName>
</protein>
<proteinExistence type="predicted"/>
<feature type="compositionally biased region" description="Basic residues" evidence="1">
    <location>
        <begin position="322"/>
        <end position="333"/>
    </location>
</feature>
<reference evidence="2 3" key="1">
    <citation type="submission" date="2021-01" db="EMBL/GenBank/DDBJ databases">
        <title>Actinoplanes sp. nov. LDG1-06 isolated from lichen.</title>
        <authorList>
            <person name="Saeng-In P."/>
            <person name="Phongsopitanun W."/>
            <person name="Kanchanasin P."/>
            <person name="Yuki M."/>
            <person name="Kudo T."/>
            <person name="Ohkuma M."/>
            <person name="Tanasupawat S."/>
        </authorList>
    </citation>
    <scope>NUCLEOTIDE SEQUENCE [LARGE SCALE GENOMIC DNA]</scope>
    <source>
        <strain evidence="2 3">LDG1-06</strain>
    </source>
</reference>
<gene>
    <name evidence="2" type="ORF">JIG36_05490</name>
</gene>
<name>A0ABS2A5A1_9ACTN</name>
<dbReference type="EMBL" id="JAENHP010000001">
    <property type="protein sequence ID" value="MBM2615011.1"/>
    <property type="molecule type" value="Genomic_DNA"/>
</dbReference>
<dbReference type="RefSeq" id="WP_203374852.1">
    <property type="nucleotide sequence ID" value="NZ_JAENHP010000001.1"/>
</dbReference>
<evidence type="ECO:0000313" key="3">
    <source>
        <dbReference type="Proteomes" id="UP000632138"/>
    </source>
</evidence>
<evidence type="ECO:0000313" key="2">
    <source>
        <dbReference type="EMBL" id="MBM2615011.1"/>
    </source>
</evidence>
<feature type="region of interest" description="Disordered" evidence="1">
    <location>
        <begin position="289"/>
        <end position="376"/>
    </location>
</feature>
<feature type="compositionally biased region" description="Basic and acidic residues" evidence="1">
    <location>
        <begin position="297"/>
        <end position="308"/>
    </location>
</feature>
<comment type="caution">
    <text evidence="2">The sequence shown here is derived from an EMBL/GenBank/DDBJ whole genome shotgun (WGS) entry which is preliminary data.</text>
</comment>
<accession>A0ABS2A5A1</accession>